<proteinExistence type="inferred from homology"/>
<evidence type="ECO:0000256" key="11">
    <source>
        <dbReference type="RuleBase" id="RU363047"/>
    </source>
</evidence>
<dbReference type="GO" id="GO:0005886">
    <property type="term" value="C:plasma membrane"/>
    <property type="evidence" value="ECO:0000318"/>
    <property type="project" value="GO_Central"/>
</dbReference>
<dbReference type="GO" id="GO:0050911">
    <property type="term" value="P:detection of chemical stimulus involved in sensory perception of smell"/>
    <property type="evidence" value="ECO:0000318"/>
    <property type="project" value="GO_Central"/>
</dbReference>
<dbReference type="PROSITE" id="PS00237">
    <property type="entry name" value="G_PROTEIN_RECEP_F1_1"/>
    <property type="match status" value="1"/>
</dbReference>
<name>F7CAX1_MONDO</name>
<dbReference type="eggNOG" id="ENOG502SKP5">
    <property type="taxonomic scope" value="Eukaryota"/>
</dbReference>
<reference evidence="13" key="2">
    <citation type="submission" date="2025-08" db="UniProtKB">
        <authorList>
            <consortium name="Ensembl"/>
        </authorList>
    </citation>
    <scope>IDENTIFICATION</scope>
</reference>
<feature type="transmembrane region" description="Helical" evidence="11">
    <location>
        <begin position="218"/>
        <end position="240"/>
    </location>
</feature>
<keyword evidence="8 10" id="KW-0675">Receptor</keyword>
<feature type="transmembrane region" description="Helical" evidence="11">
    <location>
        <begin position="286"/>
        <end position="306"/>
    </location>
</feature>
<dbReference type="InterPro" id="IPR000725">
    <property type="entry name" value="Olfact_rcpt"/>
</dbReference>
<feature type="transmembrane region" description="Helical" evidence="11">
    <location>
        <begin position="252"/>
        <end position="274"/>
    </location>
</feature>
<gene>
    <name evidence="13" type="primary">LOC100619417</name>
</gene>
<feature type="transmembrane region" description="Helical" evidence="11">
    <location>
        <begin position="113"/>
        <end position="134"/>
    </location>
</feature>
<dbReference type="AlphaFoldDB" id="F7CAX1"/>
<evidence type="ECO:0000256" key="3">
    <source>
        <dbReference type="ARBA" id="ARBA00022692"/>
    </source>
</evidence>
<dbReference type="Pfam" id="PF13853">
    <property type="entry name" value="7tm_4"/>
    <property type="match status" value="1"/>
</dbReference>
<dbReference type="InParanoid" id="F7CAX1"/>
<dbReference type="InterPro" id="IPR000276">
    <property type="entry name" value="GPCR_Rhodpsn"/>
</dbReference>
<evidence type="ECO:0000256" key="8">
    <source>
        <dbReference type="ARBA" id="ARBA00023170"/>
    </source>
</evidence>
<dbReference type="PANTHER" id="PTHR26452">
    <property type="entry name" value="OLFACTORY RECEPTOR"/>
    <property type="match status" value="1"/>
</dbReference>
<keyword evidence="9 10" id="KW-0807">Transducer</keyword>
<protein>
    <recommendedName>
        <fullName evidence="11">Olfactory receptor</fullName>
    </recommendedName>
</protein>
<dbReference type="OMA" id="ASIVWIF"/>
<dbReference type="InterPro" id="IPR050516">
    <property type="entry name" value="Olfactory_GPCR"/>
</dbReference>
<evidence type="ECO:0000256" key="5">
    <source>
        <dbReference type="ARBA" id="ARBA00022989"/>
    </source>
</evidence>
<feature type="transmembrane region" description="Helical" evidence="11">
    <location>
        <begin position="73"/>
        <end position="93"/>
    </location>
</feature>
<evidence type="ECO:0000256" key="6">
    <source>
        <dbReference type="ARBA" id="ARBA00023040"/>
    </source>
</evidence>
<evidence type="ECO:0000256" key="1">
    <source>
        <dbReference type="ARBA" id="ARBA00004651"/>
    </source>
</evidence>
<keyword evidence="4 11" id="KW-0552">Olfaction</keyword>
<dbReference type="Gene3D" id="1.20.1070.10">
    <property type="entry name" value="Rhodopsin 7-helix transmembrane proteins"/>
    <property type="match status" value="1"/>
</dbReference>
<evidence type="ECO:0000256" key="2">
    <source>
        <dbReference type="ARBA" id="ARBA00022475"/>
    </source>
</evidence>
<dbReference type="SUPFAM" id="SSF81321">
    <property type="entry name" value="Family A G protein-coupled receptor-like"/>
    <property type="match status" value="1"/>
</dbReference>
<feature type="domain" description="G-protein coupled receptors family 1 profile" evidence="12">
    <location>
        <begin position="55"/>
        <end position="304"/>
    </location>
</feature>
<evidence type="ECO:0000313" key="13">
    <source>
        <dbReference type="Ensembl" id="ENSMODP00000023021.3"/>
    </source>
</evidence>
<dbReference type="GeneTree" id="ENSGT01150000286990"/>
<dbReference type="HOGENOM" id="CLU_012526_1_0_1"/>
<keyword evidence="3 10" id="KW-0812">Transmembrane</keyword>
<dbReference type="FunFam" id="1.20.1070.10:FF:000015">
    <property type="entry name" value="Olfactory receptor"/>
    <property type="match status" value="1"/>
</dbReference>
<keyword evidence="6 10" id="KW-0297">G-protein coupled receptor</keyword>
<evidence type="ECO:0000256" key="4">
    <source>
        <dbReference type="ARBA" id="ARBA00022725"/>
    </source>
</evidence>
<feature type="transmembrane region" description="Helical" evidence="11">
    <location>
        <begin position="37"/>
        <end position="61"/>
    </location>
</feature>
<feature type="transmembrane region" description="Helical" evidence="11">
    <location>
        <begin position="154"/>
        <end position="172"/>
    </location>
</feature>
<dbReference type="GO" id="GO:0004984">
    <property type="term" value="F:olfactory receptor activity"/>
    <property type="evidence" value="ECO:0000318"/>
    <property type="project" value="GO_Central"/>
</dbReference>
<dbReference type="Proteomes" id="UP000002280">
    <property type="component" value="Chromosome 2"/>
</dbReference>
<keyword evidence="5 11" id="KW-1133">Transmembrane helix</keyword>
<evidence type="ECO:0000256" key="9">
    <source>
        <dbReference type="ARBA" id="ARBA00023224"/>
    </source>
</evidence>
<evidence type="ECO:0000313" key="14">
    <source>
        <dbReference type="Proteomes" id="UP000002280"/>
    </source>
</evidence>
<evidence type="ECO:0000256" key="7">
    <source>
        <dbReference type="ARBA" id="ARBA00023136"/>
    </source>
</evidence>
<sequence length="331" mass="37111">FIISLTSSQGQFYFIRMKNQSMEIEFMLVGISSLPELQLFLLVSFLCIYVTALVGNSLIFFTICASQQLHTPMYFFLGNLSVIDVLCTSTIMPKMLANLYFQRADISFLGCMAQMYLFTWALVSEVLLLALMAFDRYVAICHPLHYSMVMRSHVCIGMAGSIWAIGICNSAVHTSLAIPLSFCSSFIIDHFFCELPPILKLSCSDTSLNEALAFCADVIFGVGSCSLILVSYGCIIRTILKIRSSEGKKKAFSTCSSHLTVVSFYYSTVIYTYIRPTSNLSLGRDKVITALYSVIIPMLNPMIYSFRNREVKGALRRLLGWTLFFPLGRTL</sequence>
<dbReference type="GO" id="GO:0004930">
    <property type="term" value="F:G protein-coupled receptor activity"/>
    <property type="evidence" value="ECO:0007669"/>
    <property type="project" value="UniProtKB-KW"/>
</dbReference>
<evidence type="ECO:0000256" key="10">
    <source>
        <dbReference type="RuleBase" id="RU000688"/>
    </source>
</evidence>
<keyword evidence="14" id="KW-1185">Reference proteome</keyword>
<dbReference type="Ensembl" id="ENSMODT00000023431.3">
    <property type="protein sequence ID" value="ENSMODP00000023021.3"/>
    <property type="gene ID" value="ENSMODG00000018461.3"/>
</dbReference>
<dbReference type="PRINTS" id="PR00245">
    <property type="entry name" value="OLFACTORYR"/>
</dbReference>
<reference evidence="13 14" key="1">
    <citation type="journal article" date="2007" name="Nature">
        <title>Genome of the marsupial Monodelphis domestica reveals innovation in non-coding sequences.</title>
        <authorList>
            <person name="Mikkelsen T.S."/>
            <person name="Wakefield M.J."/>
            <person name="Aken B."/>
            <person name="Amemiya C.T."/>
            <person name="Chang J.L."/>
            <person name="Duke S."/>
            <person name="Garber M."/>
            <person name="Gentles A.J."/>
            <person name="Goodstadt L."/>
            <person name="Heger A."/>
            <person name="Jurka J."/>
            <person name="Kamal M."/>
            <person name="Mauceli E."/>
            <person name="Searle S.M."/>
            <person name="Sharpe T."/>
            <person name="Baker M.L."/>
            <person name="Batzer M.A."/>
            <person name="Benos P.V."/>
            <person name="Belov K."/>
            <person name="Clamp M."/>
            <person name="Cook A."/>
            <person name="Cuff J."/>
            <person name="Das R."/>
            <person name="Davidow L."/>
            <person name="Deakin J.E."/>
            <person name="Fazzari M.J."/>
            <person name="Glass J.L."/>
            <person name="Grabherr M."/>
            <person name="Greally J.M."/>
            <person name="Gu W."/>
            <person name="Hore T.A."/>
            <person name="Huttley G.A."/>
            <person name="Kleber M."/>
            <person name="Jirtle R.L."/>
            <person name="Koina E."/>
            <person name="Lee J.T."/>
            <person name="Mahony S."/>
            <person name="Marra M.A."/>
            <person name="Miller R.D."/>
            <person name="Nicholls R.D."/>
            <person name="Oda M."/>
            <person name="Papenfuss A.T."/>
            <person name="Parra Z.E."/>
            <person name="Pollock D.D."/>
            <person name="Ray D.A."/>
            <person name="Schein J.E."/>
            <person name="Speed T.P."/>
            <person name="Thompson K."/>
            <person name="VandeBerg J.L."/>
            <person name="Wade C.M."/>
            <person name="Walker J.A."/>
            <person name="Waters P.D."/>
            <person name="Webber C."/>
            <person name="Weidman J.R."/>
            <person name="Xie X."/>
            <person name="Zody M.C."/>
            <person name="Baldwin J."/>
            <person name="Abdouelleil A."/>
            <person name="Abdulkadir J."/>
            <person name="Abebe A."/>
            <person name="Abera B."/>
            <person name="Abreu J."/>
            <person name="Acer S.C."/>
            <person name="Aftuck L."/>
            <person name="Alexander A."/>
            <person name="An P."/>
            <person name="Anderson E."/>
            <person name="Anderson S."/>
            <person name="Arachi H."/>
            <person name="Azer M."/>
            <person name="Bachantsang P."/>
            <person name="Barry A."/>
            <person name="Bayul T."/>
            <person name="Berlin A."/>
            <person name="Bessette D."/>
            <person name="Bloom T."/>
            <person name="Bloom T."/>
            <person name="Boguslavskiy L."/>
            <person name="Bonnet C."/>
            <person name="Boukhgalter B."/>
            <person name="Bourzgui I."/>
            <person name="Brown A."/>
            <person name="Cahill P."/>
            <person name="Channer S."/>
            <person name="Cheshatsang Y."/>
            <person name="Chuda L."/>
            <person name="Citroen M."/>
            <person name="Collymore A."/>
            <person name="Cooke P."/>
            <person name="Costello M."/>
            <person name="D'Aco K."/>
            <person name="Daza R."/>
            <person name="De Haan G."/>
            <person name="DeGray S."/>
            <person name="DeMaso C."/>
            <person name="Dhargay N."/>
            <person name="Dooley K."/>
            <person name="Dooley E."/>
            <person name="Doricent M."/>
            <person name="Dorje P."/>
            <person name="Dorjee K."/>
            <person name="Dupes A."/>
            <person name="Elong R."/>
            <person name="Falk J."/>
            <person name="Farina A."/>
            <person name="Faro S."/>
            <person name="Ferguson D."/>
            <person name="Fisher S."/>
            <person name="Foley C.D."/>
            <person name="Franke A."/>
            <person name="Friedrich D."/>
            <person name="Gadbois L."/>
            <person name="Gearin G."/>
            <person name="Gearin C.R."/>
            <person name="Giannoukos G."/>
            <person name="Goode T."/>
            <person name="Graham J."/>
            <person name="Grandbois E."/>
            <person name="Grewal S."/>
            <person name="Gyaltsen K."/>
            <person name="Hafez N."/>
            <person name="Hagos B."/>
            <person name="Hall J."/>
            <person name="Henson C."/>
            <person name="Hollinger A."/>
            <person name="Honan T."/>
            <person name="Huard M.D."/>
            <person name="Hughes L."/>
            <person name="Hurhula B."/>
            <person name="Husby M.E."/>
            <person name="Kamat A."/>
            <person name="Kanga B."/>
            <person name="Kashin S."/>
            <person name="Khazanovich D."/>
            <person name="Kisner P."/>
            <person name="Lance K."/>
            <person name="Lara M."/>
            <person name="Lee W."/>
            <person name="Lennon N."/>
            <person name="Letendre F."/>
            <person name="LeVine R."/>
            <person name="Lipovsky A."/>
            <person name="Liu X."/>
            <person name="Liu J."/>
            <person name="Liu S."/>
            <person name="Lokyitsang T."/>
            <person name="Lokyitsang Y."/>
            <person name="Lubonja R."/>
            <person name="Lui A."/>
            <person name="MacDonald P."/>
            <person name="Magnisalis V."/>
            <person name="Maru K."/>
            <person name="Matthews C."/>
            <person name="McCusker W."/>
            <person name="McDonough S."/>
            <person name="Mehta T."/>
            <person name="Meldrim J."/>
            <person name="Meneus L."/>
            <person name="Mihai O."/>
            <person name="Mihalev A."/>
            <person name="Mihova T."/>
            <person name="Mittelman R."/>
            <person name="Mlenga V."/>
            <person name="Montmayeur A."/>
            <person name="Mulrain L."/>
            <person name="Navidi A."/>
            <person name="Naylor J."/>
            <person name="Negash T."/>
            <person name="Nguyen T."/>
            <person name="Nguyen N."/>
            <person name="Nicol R."/>
            <person name="Norbu C."/>
            <person name="Norbu N."/>
            <person name="Novod N."/>
            <person name="O'Neill B."/>
            <person name="Osman S."/>
            <person name="Markiewicz E."/>
            <person name="Oyono O.L."/>
            <person name="Patti C."/>
            <person name="Phunkhang P."/>
            <person name="Pierre F."/>
            <person name="Priest M."/>
            <person name="Raghuraman S."/>
            <person name="Rege F."/>
            <person name="Reyes R."/>
            <person name="Rise C."/>
            <person name="Rogov P."/>
            <person name="Ross K."/>
            <person name="Ryan E."/>
            <person name="Settipalli S."/>
            <person name="Shea T."/>
            <person name="Sherpa N."/>
            <person name="Shi L."/>
            <person name="Shih D."/>
            <person name="Sparrow T."/>
            <person name="Spaulding J."/>
            <person name="Stalker J."/>
            <person name="Stange-Thomann N."/>
            <person name="Stavropoulos S."/>
            <person name="Stone C."/>
            <person name="Strader C."/>
            <person name="Tesfaye S."/>
            <person name="Thomson T."/>
            <person name="Thoulutsang Y."/>
            <person name="Thoulutsang D."/>
            <person name="Topham K."/>
            <person name="Topping I."/>
            <person name="Tsamla T."/>
            <person name="Vassiliev H."/>
            <person name="Vo A."/>
            <person name="Wangchuk T."/>
            <person name="Wangdi T."/>
            <person name="Weiand M."/>
            <person name="Wilkinson J."/>
            <person name="Wilson A."/>
            <person name="Yadav S."/>
            <person name="Young G."/>
            <person name="Yu Q."/>
            <person name="Zembek L."/>
            <person name="Zhong D."/>
            <person name="Zimmer A."/>
            <person name="Zwirko Z."/>
            <person name="Jaffe D.B."/>
            <person name="Alvarez P."/>
            <person name="Brockman W."/>
            <person name="Butler J."/>
            <person name="Chin C."/>
            <person name="Gnerre S."/>
            <person name="MacCallum I."/>
            <person name="Graves J.A."/>
            <person name="Ponting C.P."/>
            <person name="Breen M."/>
            <person name="Samollow P.B."/>
            <person name="Lander E.S."/>
            <person name="Lindblad-Toh K."/>
        </authorList>
    </citation>
    <scope>NUCLEOTIDE SEQUENCE [LARGE SCALE GENOMIC DNA]</scope>
</reference>
<keyword evidence="11" id="KW-0716">Sensory transduction</keyword>
<reference evidence="13" key="3">
    <citation type="submission" date="2025-09" db="UniProtKB">
        <authorList>
            <consortium name="Ensembl"/>
        </authorList>
    </citation>
    <scope>IDENTIFICATION</scope>
</reference>
<comment type="subcellular location">
    <subcellularLocation>
        <location evidence="1 11">Cell membrane</location>
        <topology evidence="1 11">Multi-pass membrane protein</topology>
    </subcellularLocation>
</comment>
<comment type="similarity">
    <text evidence="10">Belongs to the G-protein coupled receptor 1 family.</text>
</comment>
<keyword evidence="2 11" id="KW-1003">Cell membrane</keyword>
<accession>F7CAX1</accession>
<evidence type="ECO:0000259" key="12">
    <source>
        <dbReference type="PROSITE" id="PS50262"/>
    </source>
</evidence>
<organism evidence="13 14">
    <name type="scientific">Monodelphis domestica</name>
    <name type="common">Gray short-tailed opossum</name>
    <dbReference type="NCBI Taxonomy" id="13616"/>
    <lineage>
        <taxon>Eukaryota</taxon>
        <taxon>Metazoa</taxon>
        <taxon>Chordata</taxon>
        <taxon>Craniata</taxon>
        <taxon>Vertebrata</taxon>
        <taxon>Euteleostomi</taxon>
        <taxon>Mammalia</taxon>
        <taxon>Metatheria</taxon>
        <taxon>Didelphimorphia</taxon>
        <taxon>Didelphidae</taxon>
        <taxon>Monodelphis</taxon>
    </lineage>
</organism>
<keyword evidence="7 11" id="KW-0472">Membrane</keyword>
<dbReference type="PRINTS" id="PR00237">
    <property type="entry name" value="GPCRRHODOPSN"/>
</dbReference>
<dbReference type="STRING" id="13616.ENSMODP00000023021"/>
<dbReference type="PROSITE" id="PS50262">
    <property type="entry name" value="G_PROTEIN_RECEP_F1_2"/>
    <property type="match status" value="1"/>
</dbReference>
<dbReference type="CDD" id="cd15232">
    <property type="entry name" value="7tmA_OR13-like"/>
    <property type="match status" value="1"/>
</dbReference>
<dbReference type="InterPro" id="IPR017452">
    <property type="entry name" value="GPCR_Rhodpsn_7TM"/>
</dbReference>